<feature type="compositionally biased region" description="Low complexity" evidence="7">
    <location>
        <begin position="301"/>
        <end position="312"/>
    </location>
</feature>
<dbReference type="GO" id="GO:0043565">
    <property type="term" value="F:sequence-specific DNA binding"/>
    <property type="evidence" value="ECO:0007669"/>
    <property type="project" value="InterPro"/>
</dbReference>
<dbReference type="GO" id="GO:0005634">
    <property type="term" value="C:nucleus"/>
    <property type="evidence" value="ECO:0007669"/>
    <property type="project" value="UniProtKB-SubCell"/>
</dbReference>
<dbReference type="InterPro" id="IPR036390">
    <property type="entry name" value="WH_DNA-bd_sf"/>
</dbReference>
<organism evidence="9 10">
    <name type="scientific">Synchytrium endobioticum</name>
    <dbReference type="NCBI Taxonomy" id="286115"/>
    <lineage>
        <taxon>Eukaryota</taxon>
        <taxon>Fungi</taxon>
        <taxon>Fungi incertae sedis</taxon>
        <taxon>Chytridiomycota</taxon>
        <taxon>Chytridiomycota incertae sedis</taxon>
        <taxon>Chytridiomycetes</taxon>
        <taxon>Synchytriales</taxon>
        <taxon>Synchytriaceae</taxon>
        <taxon>Synchytrium</taxon>
    </lineage>
</organism>
<dbReference type="SUPFAM" id="SSF46785">
    <property type="entry name" value="Winged helix' DNA-binding domain"/>
    <property type="match status" value="1"/>
</dbReference>
<dbReference type="AlphaFoldDB" id="A0A507C3M6"/>
<keyword evidence="4" id="KW-0804">Transcription</keyword>
<evidence type="ECO:0000259" key="8">
    <source>
        <dbReference type="SMART" id="SM00415"/>
    </source>
</evidence>
<accession>A0A507C3M6</accession>
<dbReference type="SMART" id="SM00415">
    <property type="entry name" value="HSF"/>
    <property type="match status" value="1"/>
</dbReference>
<evidence type="ECO:0000313" key="9">
    <source>
        <dbReference type="EMBL" id="TPX33669.1"/>
    </source>
</evidence>
<dbReference type="STRING" id="286115.A0A507C3M6"/>
<evidence type="ECO:0000256" key="1">
    <source>
        <dbReference type="ARBA" id="ARBA00004123"/>
    </source>
</evidence>
<dbReference type="GO" id="GO:0003700">
    <property type="term" value="F:DNA-binding transcription factor activity"/>
    <property type="evidence" value="ECO:0007669"/>
    <property type="project" value="InterPro"/>
</dbReference>
<proteinExistence type="inferred from homology"/>
<evidence type="ECO:0000256" key="2">
    <source>
        <dbReference type="ARBA" id="ARBA00023015"/>
    </source>
</evidence>
<evidence type="ECO:0000256" key="7">
    <source>
        <dbReference type="SAM" id="MobiDB-lite"/>
    </source>
</evidence>
<feature type="compositionally biased region" description="Acidic residues" evidence="7">
    <location>
        <begin position="463"/>
        <end position="495"/>
    </location>
</feature>
<dbReference type="InterPro" id="IPR000232">
    <property type="entry name" value="HSF_DNA-bd"/>
</dbReference>
<feature type="region of interest" description="Disordered" evidence="7">
    <location>
        <begin position="455"/>
        <end position="534"/>
    </location>
</feature>
<dbReference type="Pfam" id="PF00447">
    <property type="entry name" value="HSF_DNA-bind"/>
    <property type="match status" value="1"/>
</dbReference>
<dbReference type="FunFam" id="1.10.10.10:FF:000027">
    <property type="entry name" value="Heat shock transcription factor 1"/>
    <property type="match status" value="1"/>
</dbReference>
<comment type="subcellular location">
    <subcellularLocation>
        <location evidence="1">Nucleus</location>
    </subcellularLocation>
</comment>
<feature type="compositionally biased region" description="Polar residues" evidence="7">
    <location>
        <begin position="290"/>
        <end position="300"/>
    </location>
</feature>
<feature type="region of interest" description="Disordered" evidence="7">
    <location>
        <begin position="277"/>
        <end position="312"/>
    </location>
</feature>
<feature type="compositionally biased region" description="Basic residues" evidence="7">
    <location>
        <begin position="499"/>
        <end position="508"/>
    </location>
</feature>
<dbReference type="Gene3D" id="1.10.10.10">
    <property type="entry name" value="Winged helix-like DNA-binding domain superfamily/Winged helix DNA-binding domain"/>
    <property type="match status" value="1"/>
</dbReference>
<keyword evidence="2" id="KW-0805">Transcription regulation</keyword>
<dbReference type="PRINTS" id="PR00056">
    <property type="entry name" value="HSFDOMAIN"/>
</dbReference>
<comment type="caution">
    <text evidence="9">The sequence shown here is derived from an EMBL/GenBank/DDBJ whole genome shotgun (WGS) entry which is preliminary data.</text>
</comment>
<comment type="similarity">
    <text evidence="6">Belongs to the HSF family.</text>
</comment>
<evidence type="ECO:0000256" key="4">
    <source>
        <dbReference type="ARBA" id="ARBA00023163"/>
    </source>
</evidence>
<dbReference type="PANTHER" id="PTHR10015">
    <property type="entry name" value="HEAT SHOCK TRANSCRIPTION FACTOR"/>
    <property type="match status" value="1"/>
</dbReference>
<sequence>MNEGLGTSKRSVVFDWSHSSELVAVNRLGNSATRLNHEEQRFQAELSRSSPIPASNGLCPPVVSSTVFSATHQPLSFVQKLYTILEESQHRHLIHWDDSGTGFVIRDASEFAKTVLPNFFKHNNFASFVRQLHMYGFHRVNDNFHAMRSEVCEFNNPEFIRGNIEAINAMRRKINKANKSPKHTVGNIVTLTSPIIQAPPSLHLENNEVVPSISASTTPNDGKLRALADKVVELEGQMAMIYKNNQRLQRLLAFEQQHRMRNHRAIVHLAPRVAALDHERKRKHEDEEATTLQKSTLNTHSASSASALQPAAANEMGTAINNRLPPPLVHHLTNLPNDDDMPPAGATTSNPNLSCLNVREMAKERESAATGKGKEARRVTIAGTSGTSAIKNVKQRGAPIEPRSERFIVPTSLRNLHFQRRPVTPIPLRFESIDSVIPPAKPLLVNRESRYDRPSTRIRNNDVEDEPVIAEDEGDDEDIEDSQDGDDGGDEDYEDTNANKRKGKKKATATKANTGTRSTRKKKTNGESKDSERERKILDAMEQVKNMLVQLEPLAELQIHKRKANFSELEKASKKLRKGIEQVTLNLIADLDDERAKKAQNDKIWRQAMMSIDEKEVEEREEAGAILRQCEEEVENAKTRTATYIQGWYDESKIKRGILAIATTGN</sequence>
<dbReference type="PANTHER" id="PTHR10015:SF396">
    <property type="entry name" value="FLOCCULATION SUPPRESSION PROTEIN"/>
    <property type="match status" value="1"/>
</dbReference>
<feature type="domain" description="HSF-type DNA-binding" evidence="8">
    <location>
        <begin position="73"/>
        <end position="173"/>
    </location>
</feature>
<keyword evidence="3" id="KW-0238">DNA-binding</keyword>
<keyword evidence="10" id="KW-1185">Reference proteome</keyword>
<feature type="compositionally biased region" description="Basic and acidic residues" evidence="7">
    <location>
        <begin position="524"/>
        <end position="534"/>
    </location>
</feature>
<evidence type="ECO:0000256" key="3">
    <source>
        <dbReference type="ARBA" id="ARBA00023125"/>
    </source>
</evidence>
<evidence type="ECO:0000313" key="10">
    <source>
        <dbReference type="Proteomes" id="UP000317494"/>
    </source>
</evidence>
<dbReference type="InterPro" id="IPR036388">
    <property type="entry name" value="WH-like_DNA-bd_sf"/>
</dbReference>
<dbReference type="VEuPathDB" id="FungiDB:SeMB42_g07441"/>
<dbReference type="EMBL" id="QEAN01000526">
    <property type="protein sequence ID" value="TPX33669.1"/>
    <property type="molecule type" value="Genomic_DNA"/>
</dbReference>
<evidence type="ECO:0000256" key="6">
    <source>
        <dbReference type="RuleBase" id="RU004020"/>
    </source>
</evidence>
<name>A0A507C3M6_9FUNG</name>
<gene>
    <name evidence="9" type="ORF">SeMB42_g07441</name>
</gene>
<evidence type="ECO:0000256" key="5">
    <source>
        <dbReference type="ARBA" id="ARBA00023242"/>
    </source>
</evidence>
<reference evidence="9 10" key="1">
    <citation type="journal article" date="2019" name="Sci. Rep.">
        <title>Comparative genomics of chytrid fungi reveal insights into the obligate biotrophic and pathogenic lifestyle of Synchytrium endobioticum.</title>
        <authorList>
            <person name="van de Vossenberg B.T.L.H."/>
            <person name="Warris S."/>
            <person name="Nguyen H.D.T."/>
            <person name="van Gent-Pelzer M.P.E."/>
            <person name="Joly D.L."/>
            <person name="van de Geest H.C."/>
            <person name="Bonants P.J.M."/>
            <person name="Smith D.S."/>
            <person name="Levesque C.A."/>
            <person name="van der Lee T.A.J."/>
        </authorList>
    </citation>
    <scope>NUCLEOTIDE SEQUENCE [LARGE SCALE GENOMIC DNA]</scope>
    <source>
        <strain evidence="9 10">MB42</strain>
    </source>
</reference>
<keyword evidence="5" id="KW-0539">Nucleus</keyword>
<dbReference type="Proteomes" id="UP000317494">
    <property type="component" value="Unassembled WGS sequence"/>
</dbReference>
<protein>
    <recommendedName>
        <fullName evidence="8">HSF-type DNA-binding domain-containing protein</fullName>
    </recommendedName>
</protein>